<evidence type="ECO:0000313" key="1">
    <source>
        <dbReference type="EMBL" id="MFB9759454.1"/>
    </source>
</evidence>
<accession>A0ABV5WFP8</accession>
<reference evidence="1 2" key="1">
    <citation type="submission" date="2024-09" db="EMBL/GenBank/DDBJ databases">
        <authorList>
            <person name="Sun Q."/>
            <person name="Mori K."/>
        </authorList>
    </citation>
    <scope>NUCLEOTIDE SEQUENCE [LARGE SCALE GENOMIC DNA]</scope>
    <source>
        <strain evidence="1 2">JCM 11201</strain>
    </source>
</reference>
<proteinExistence type="predicted"/>
<dbReference type="Proteomes" id="UP001589609">
    <property type="component" value="Unassembled WGS sequence"/>
</dbReference>
<dbReference type="RefSeq" id="WP_379949766.1">
    <property type="nucleotide sequence ID" value="NZ_JAPCYI010000003.1"/>
</dbReference>
<protein>
    <recommendedName>
        <fullName evidence="3">MarR family transcriptional regulator</fullName>
    </recommendedName>
</protein>
<evidence type="ECO:0000313" key="2">
    <source>
        <dbReference type="Proteomes" id="UP001589609"/>
    </source>
</evidence>
<sequence>MNEALHRTYIDLKFDDDTSAMFADIISKDTVLTEVFLYIGRELNKQYKDHNQMLGITVNEVIENVVLDRLTRKPKGKTFVFEQSHTNISRKAAEKCVDKLLDMSLLYEKPKKPYKYLFLTVRGQQVLVSLSKKQSAE</sequence>
<dbReference type="EMBL" id="JBHMAF010000071">
    <property type="protein sequence ID" value="MFB9759454.1"/>
    <property type="molecule type" value="Genomic_DNA"/>
</dbReference>
<evidence type="ECO:0008006" key="3">
    <source>
        <dbReference type="Google" id="ProtNLM"/>
    </source>
</evidence>
<organism evidence="1 2">
    <name type="scientific">Ectobacillus funiculus</name>
    <dbReference type="NCBI Taxonomy" id="137993"/>
    <lineage>
        <taxon>Bacteria</taxon>
        <taxon>Bacillati</taxon>
        <taxon>Bacillota</taxon>
        <taxon>Bacilli</taxon>
        <taxon>Bacillales</taxon>
        <taxon>Bacillaceae</taxon>
        <taxon>Ectobacillus</taxon>
    </lineage>
</organism>
<keyword evidence="2" id="KW-1185">Reference proteome</keyword>
<name>A0ABV5WFP8_9BACI</name>
<comment type="caution">
    <text evidence="1">The sequence shown here is derived from an EMBL/GenBank/DDBJ whole genome shotgun (WGS) entry which is preliminary data.</text>
</comment>
<gene>
    <name evidence="1" type="ORF">ACFFMS_13570</name>
</gene>